<dbReference type="Pfam" id="PF05231">
    <property type="entry name" value="MASE1"/>
    <property type="match status" value="1"/>
</dbReference>
<accession>A0ABQ1GRP6</accession>
<evidence type="ECO:0000256" key="6">
    <source>
        <dbReference type="SAM" id="Phobius"/>
    </source>
</evidence>
<proteinExistence type="predicted"/>
<evidence type="ECO:0000256" key="2">
    <source>
        <dbReference type="ARBA" id="ARBA00022475"/>
    </source>
</evidence>
<evidence type="ECO:0000313" key="9">
    <source>
        <dbReference type="Proteomes" id="UP000620046"/>
    </source>
</evidence>
<dbReference type="InterPro" id="IPR007895">
    <property type="entry name" value="MASE1"/>
</dbReference>
<evidence type="ECO:0000256" key="1">
    <source>
        <dbReference type="ARBA" id="ARBA00004651"/>
    </source>
</evidence>
<keyword evidence="5 6" id="KW-0472">Membrane</keyword>
<dbReference type="Proteomes" id="UP000620046">
    <property type="component" value="Unassembled WGS sequence"/>
</dbReference>
<feature type="transmembrane region" description="Helical" evidence="6">
    <location>
        <begin position="158"/>
        <end position="180"/>
    </location>
</feature>
<evidence type="ECO:0000259" key="7">
    <source>
        <dbReference type="Pfam" id="PF05231"/>
    </source>
</evidence>
<sequence>MLSSVIEEKWQNHRWLVHIGVAVGYALAYLIVTTTLANAPWSFASGLRIACLLLVPYRYWPALVAGELVPLAYRCLAHVDDFGLTWALLASVPPIMLAMPVIWWFRERAVLFPRPDLVDIKKLLYCIILLSLLWAAAGSAIVSTVHLRSGQYRIPTGIAFSLFIDFYMALLMVAPWVVIARIHPREALRPLPSWRVIATNSAMRDVAIAAALFVVLTMLHRVVDEAIKPAVMLVLFFPALGLTLKHGWRACVFGATLCLISICLLVEWRPDPGVQQIQAVLAFAITGLYVFGARLSTQMWMFEQLQHETLQTRQVAKRSLASGEDRLQQTSQALECVVGILRMDYTRIMQRFIPEALRDDYSQDFWNVQREVYQLAESIHPSAWRERGLAAALEETIGNALREVGISYSCDTPGRRLRFLSEALQAVLYRMACEAAATMSASPACIGVHLALRTGRHHGAPWVALRMDGMLEASQAAYGILQARARQNVASKLGAGIKTDSELRLLARLFHGDARFRTTASGVRFTALLSDITSRDLSQSAKMAPVRLWAR</sequence>
<evidence type="ECO:0000256" key="3">
    <source>
        <dbReference type="ARBA" id="ARBA00022692"/>
    </source>
</evidence>
<keyword evidence="3 6" id="KW-0812">Transmembrane</keyword>
<feature type="transmembrane region" description="Helical" evidence="6">
    <location>
        <begin position="15"/>
        <end position="37"/>
    </location>
</feature>
<feature type="transmembrane region" description="Helical" evidence="6">
    <location>
        <begin position="274"/>
        <end position="292"/>
    </location>
</feature>
<feature type="domain" description="MASE1" evidence="7">
    <location>
        <begin position="21"/>
        <end position="298"/>
    </location>
</feature>
<reference evidence="9" key="1">
    <citation type="journal article" date="2019" name="Int. J. Syst. Evol. Microbiol.">
        <title>The Global Catalogue of Microorganisms (GCM) 10K type strain sequencing project: providing services to taxonomists for standard genome sequencing and annotation.</title>
        <authorList>
            <consortium name="The Broad Institute Genomics Platform"/>
            <consortium name="The Broad Institute Genome Sequencing Center for Infectious Disease"/>
            <person name="Wu L."/>
            <person name="Ma J."/>
        </authorList>
    </citation>
    <scope>NUCLEOTIDE SEQUENCE [LARGE SCALE GENOMIC DNA]</scope>
    <source>
        <strain evidence="9">CGMCC 1.15439</strain>
    </source>
</reference>
<feature type="transmembrane region" description="Helical" evidence="6">
    <location>
        <begin position="201"/>
        <end position="220"/>
    </location>
</feature>
<dbReference type="RefSeq" id="WP_343213852.1">
    <property type="nucleotide sequence ID" value="NZ_BMJA01000005.1"/>
</dbReference>
<protein>
    <recommendedName>
        <fullName evidence="7">MASE1 domain-containing protein</fullName>
    </recommendedName>
</protein>
<dbReference type="EMBL" id="BMJA01000005">
    <property type="protein sequence ID" value="GGA49070.1"/>
    <property type="molecule type" value="Genomic_DNA"/>
</dbReference>
<comment type="caution">
    <text evidence="8">The sequence shown here is derived from an EMBL/GenBank/DDBJ whole genome shotgun (WGS) entry which is preliminary data.</text>
</comment>
<name>A0ABQ1GRP6_9GAMM</name>
<feature type="transmembrane region" description="Helical" evidence="6">
    <location>
        <begin position="123"/>
        <end position="146"/>
    </location>
</feature>
<evidence type="ECO:0000256" key="4">
    <source>
        <dbReference type="ARBA" id="ARBA00022989"/>
    </source>
</evidence>
<gene>
    <name evidence="8" type="ORF">GCM10010981_42950</name>
</gene>
<evidence type="ECO:0000256" key="5">
    <source>
        <dbReference type="ARBA" id="ARBA00023136"/>
    </source>
</evidence>
<feature type="transmembrane region" description="Helical" evidence="6">
    <location>
        <begin position="49"/>
        <end position="72"/>
    </location>
</feature>
<feature type="transmembrane region" description="Helical" evidence="6">
    <location>
        <begin position="84"/>
        <end position="103"/>
    </location>
</feature>
<feature type="transmembrane region" description="Helical" evidence="6">
    <location>
        <begin position="251"/>
        <end position="268"/>
    </location>
</feature>
<organism evidence="8 9">
    <name type="scientific">Dyella nitratireducens</name>
    <dbReference type="NCBI Taxonomy" id="1849580"/>
    <lineage>
        <taxon>Bacteria</taxon>
        <taxon>Pseudomonadati</taxon>
        <taxon>Pseudomonadota</taxon>
        <taxon>Gammaproteobacteria</taxon>
        <taxon>Lysobacterales</taxon>
        <taxon>Rhodanobacteraceae</taxon>
        <taxon>Dyella</taxon>
    </lineage>
</organism>
<keyword evidence="4 6" id="KW-1133">Transmembrane helix</keyword>
<evidence type="ECO:0000313" key="8">
    <source>
        <dbReference type="EMBL" id="GGA49070.1"/>
    </source>
</evidence>
<keyword evidence="2" id="KW-1003">Cell membrane</keyword>
<comment type="subcellular location">
    <subcellularLocation>
        <location evidence="1">Cell membrane</location>
        <topology evidence="1">Multi-pass membrane protein</topology>
    </subcellularLocation>
</comment>
<keyword evidence="9" id="KW-1185">Reference proteome</keyword>